<reference evidence="2" key="1">
    <citation type="submission" date="2022-11" db="UniProtKB">
        <authorList>
            <consortium name="WormBaseParasite"/>
        </authorList>
    </citation>
    <scope>IDENTIFICATION</scope>
</reference>
<keyword evidence="1" id="KW-1185">Reference proteome</keyword>
<name>A0A915EBG7_9BILA</name>
<evidence type="ECO:0000313" key="1">
    <source>
        <dbReference type="Proteomes" id="UP000887574"/>
    </source>
</evidence>
<proteinExistence type="predicted"/>
<sequence length="85" mass="9329">MDCMGSAQQSTFSHLHLPILSDSQPKSRELSEISSSLSMSPVSLPVLSSKTINFFEVREREVLLGELVLATRAALTSYGCIGKKW</sequence>
<evidence type="ECO:0000313" key="2">
    <source>
        <dbReference type="WBParaSite" id="jg4893"/>
    </source>
</evidence>
<dbReference type="WBParaSite" id="jg4893">
    <property type="protein sequence ID" value="jg4893"/>
    <property type="gene ID" value="jg4893"/>
</dbReference>
<dbReference type="Proteomes" id="UP000887574">
    <property type="component" value="Unplaced"/>
</dbReference>
<protein>
    <submittedName>
        <fullName evidence="2">Uncharacterized protein</fullName>
    </submittedName>
</protein>
<accession>A0A915EBG7</accession>
<dbReference type="AlphaFoldDB" id="A0A915EBG7"/>
<organism evidence="1 2">
    <name type="scientific">Ditylenchus dipsaci</name>
    <dbReference type="NCBI Taxonomy" id="166011"/>
    <lineage>
        <taxon>Eukaryota</taxon>
        <taxon>Metazoa</taxon>
        <taxon>Ecdysozoa</taxon>
        <taxon>Nematoda</taxon>
        <taxon>Chromadorea</taxon>
        <taxon>Rhabditida</taxon>
        <taxon>Tylenchina</taxon>
        <taxon>Tylenchomorpha</taxon>
        <taxon>Sphaerularioidea</taxon>
        <taxon>Anguinidae</taxon>
        <taxon>Anguininae</taxon>
        <taxon>Ditylenchus</taxon>
    </lineage>
</organism>